<organism evidence="1">
    <name type="scientific">virus sp. ctFlR8</name>
    <dbReference type="NCBI Taxonomy" id="2825811"/>
    <lineage>
        <taxon>Viruses</taxon>
    </lineage>
</organism>
<accession>A0A8S5RNU2</accession>
<sequence length="97" mass="10717">MKRMQIKKETVISVLTTSGETINAGDTVIFNFDDKCCVGVYLGLSDRGALKFKGKIADTDVTFHVMPRSIKEIYKADVTVHQGVASGFMNEPESEEK</sequence>
<name>A0A8S5RNU2_9VIRU</name>
<evidence type="ECO:0000313" key="1">
    <source>
        <dbReference type="EMBL" id="DAE32765.1"/>
    </source>
</evidence>
<proteinExistence type="predicted"/>
<protein>
    <submittedName>
        <fullName evidence="1">Uncharacterized protein</fullName>
    </submittedName>
</protein>
<reference evidence="1" key="1">
    <citation type="journal article" date="2021" name="Proc. Natl. Acad. Sci. U.S.A.">
        <title>A Catalog of Tens of Thousands of Viruses from Human Metagenomes Reveals Hidden Associations with Chronic Diseases.</title>
        <authorList>
            <person name="Tisza M.J."/>
            <person name="Buck C.B."/>
        </authorList>
    </citation>
    <scope>NUCLEOTIDE SEQUENCE</scope>
    <source>
        <strain evidence="1">CtFlR8</strain>
    </source>
</reference>
<dbReference type="EMBL" id="BK059128">
    <property type="protein sequence ID" value="DAE32765.1"/>
    <property type="molecule type" value="Genomic_DNA"/>
</dbReference>